<gene>
    <name evidence="1" type="ORF">LTR91_008952</name>
</gene>
<evidence type="ECO:0000313" key="2">
    <source>
        <dbReference type="Proteomes" id="UP001175353"/>
    </source>
</evidence>
<reference evidence="1" key="1">
    <citation type="submission" date="2023-06" db="EMBL/GenBank/DDBJ databases">
        <title>Black Yeasts Isolated from many extreme environments.</title>
        <authorList>
            <person name="Coleine C."/>
            <person name="Stajich J.E."/>
            <person name="Selbmann L."/>
        </authorList>
    </citation>
    <scope>NUCLEOTIDE SEQUENCE</scope>
    <source>
        <strain evidence="1">CCFEE 5200</strain>
    </source>
</reference>
<dbReference type="Proteomes" id="UP001175353">
    <property type="component" value="Unassembled WGS sequence"/>
</dbReference>
<dbReference type="PANTHER" id="PTHR42057:SF2">
    <property type="entry name" value="F-BOX DOMAIN PROTEIN (AFU_ORTHOLOGUE AFUA_4G00200)-RELATED"/>
    <property type="match status" value="1"/>
</dbReference>
<keyword evidence="2" id="KW-1185">Reference proteome</keyword>
<name>A0AAN6QTM1_9PEZI</name>
<proteinExistence type="predicted"/>
<evidence type="ECO:0008006" key="3">
    <source>
        <dbReference type="Google" id="ProtNLM"/>
    </source>
</evidence>
<sequence>MPTNHMQLRVWQSTEFRGKVLRMLFEGLNHEEHPAIRVRKLRIIYLQDVVDRTLARSDDFRAVLARLDSLSLHIVSESEKHLELDTPSLYLPEPYQFFGNDLRQYWLEPVRENLTHLQLSHEDRYWGYLPYCNLPGLYFPKLQSLRLEKMVFTHDWQVDWLTSHGSTLTSLVLVDCPIVHGAGLAMRLRADRYPDLEPCQKAKEDVPIEFSSQWRYGKRWYDYAPRLNAGLPHLKRLDISHPAFASFQGCESEFRPPPVPYAQRYLAFDQFDWPGWMQPEPTSHGEVGGPDQRMVLRYENKCEEHEEYPNCFDKDSEALEELMEAVRSRGLDSTALGH</sequence>
<evidence type="ECO:0000313" key="1">
    <source>
        <dbReference type="EMBL" id="KAK0990289.1"/>
    </source>
</evidence>
<accession>A0AAN6QTM1</accession>
<protein>
    <recommendedName>
        <fullName evidence="3">F-box domain-containing protein</fullName>
    </recommendedName>
</protein>
<dbReference type="SUPFAM" id="SSF52047">
    <property type="entry name" value="RNI-like"/>
    <property type="match status" value="1"/>
</dbReference>
<dbReference type="EMBL" id="JAUJLE010000071">
    <property type="protein sequence ID" value="KAK0990289.1"/>
    <property type="molecule type" value="Genomic_DNA"/>
</dbReference>
<organism evidence="1 2">
    <name type="scientific">Friedmanniomyces endolithicus</name>
    <dbReference type="NCBI Taxonomy" id="329885"/>
    <lineage>
        <taxon>Eukaryota</taxon>
        <taxon>Fungi</taxon>
        <taxon>Dikarya</taxon>
        <taxon>Ascomycota</taxon>
        <taxon>Pezizomycotina</taxon>
        <taxon>Dothideomycetes</taxon>
        <taxon>Dothideomycetidae</taxon>
        <taxon>Mycosphaerellales</taxon>
        <taxon>Teratosphaeriaceae</taxon>
        <taxon>Friedmanniomyces</taxon>
    </lineage>
</organism>
<comment type="caution">
    <text evidence="1">The sequence shown here is derived from an EMBL/GenBank/DDBJ whole genome shotgun (WGS) entry which is preliminary data.</text>
</comment>
<dbReference type="AlphaFoldDB" id="A0AAN6QTM1"/>
<dbReference type="PANTHER" id="PTHR42057">
    <property type="entry name" value="F-BOX DOMAIN PROTEIN (AFU_ORTHOLOGUE AFUA_4G00200)"/>
    <property type="match status" value="1"/>
</dbReference>